<dbReference type="STRING" id="1758178.GCA_001550095_02186"/>
<evidence type="ECO:0000256" key="1">
    <source>
        <dbReference type="SAM" id="SignalP"/>
    </source>
</evidence>
<reference evidence="2 3" key="1">
    <citation type="submission" date="2017-06" db="EMBL/GenBank/DDBJ databases">
        <title>Celeribacter sp. TSPH2 complete genome sequence.</title>
        <authorList>
            <person name="Woo J.-H."/>
            <person name="Kim H.-S."/>
        </authorList>
    </citation>
    <scope>NUCLEOTIDE SEQUENCE [LARGE SCALE GENOMIC DNA]</scope>
    <source>
        <strain evidence="2 3">TSPH2</strain>
    </source>
</reference>
<evidence type="ECO:0008006" key="4">
    <source>
        <dbReference type="Google" id="ProtNLM"/>
    </source>
</evidence>
<evidence type="ECO:0000313" key="3">
    <source>
        <dbReference type="Proteomes" id="UP000217935"/>
    </source>
</evidence>
<feature type="signal peptide" evidence="1">
    <location>
        <begin position="1"/>
        <end position="20"/>
    </location>
</feature>
<sequence length="105" mass="10758">MKYVMAAGLTVMCQIGVAQAEDLKTAYVNGCMAEGESPVVCDCAYGVAERTLDPDVIRIAIALSGGNVAAAQTLVVSAGYSGAEDPELIADVMGFARAVEAQCLP</sequence>
<feature type="chain" id="PRO_5012742050" description="Rap1a immunity protein domain-containing protein" evidence="1">
    <location>
        <begin position="21"/>
        <end position="105"/>
    </location>
</feature>
<organism evidence="2 3">
    <name type="scientific">Celeribacter ethanolicus</name>
    <dbReference type="NCBI Taxonomy" id="1758178"/>
    <lineage>
        <taxon>Bacteria</taxon>
        <taxon>Pseudomonadati</taxon>
        <taxon>Pseudomonadota</taxon>
        <taxon>Alphaproteobacteria</taxon>
        <taxon>Rhodobacterales</taxon>
        <taxon>Roseobacteraceae</taxon>
        <taxon>Celeribacter</taxon>
    </lineage>
</organism>
<dbReference type="Proteomes" id="UP000217935">
    <property type="component" value="Chromosome"/>
</dbReference>
<keyword evidence="3" id="KW-1185">Reference proteome</keyword>
<evidence type="ECO:0000313" key="2">
    <source>
        <dbReference type="EMBL" id="ATG46662.1"/>
    </source>
</evidence>
<dbReference type="RefSeq" id="WP_096804886.1">
    <property type="nucleotide sequence ID" value="NZ_CP022196.1"/>
</dbReference>
<proteinExistence type="predicted"/>
<dbReference type="KEGG" id="ceh:CEW89_03245"/>
<dbReference type="EMBL" id="CP022196">
    <property type="protein sequence ID" value="ATG46662.1"/>
    <property type="molecule type" value="Genomic_DNA"/>
</dbReference>
<name>A0A291G9E3_9RHOB</name>
<keyword evidence="1" id="KW-0732">Signal</keyword>
<accession>A0A291G9E3</accession>
<gene>
    <name evidence="2" type="ORF">CEW89_03245</name>
</gene>
<dbReference type="AlphaFoldDB" id="A0A291G9E3"/>
<protein>
    <recommendedName>
        <fullName evidence="4">Rap1a immunity protein domain-containing protein</fullName>
    </recommendedName>
</protein>